<organism evidence="4 5">
    <name type="scientific">Dendroctonus ponderosae</name>
    <name type="common">Mountain pine beetle</name>
    <dbReference type="NCBI Taxonomy" id="77166"/>
    <lineage>
        <taxon>Eukaryota</taxon>
        <taxon>Metazoa</taxon>
        <taxon>Ecdysozoa</taxon>
        <taxon>Arthropoda</taxon>
        <taxon>Hexapoda</taxon>
        <taxon>Insecta</taxon>
        <taxon>Pterygota</taxon>
        <taxon>Neoptera</taxon>
        <taxon>Endopterygota</taxon>
        <taxon>Coleoptera</taxon>
        <taxon>Polyphaga</taxon>
        <taxon>Cucujiformia</taxon>
        <taxon>Curculionidae</taxon>
        <taxon>Scolytinae</taxon>
        <taxon>Dendroctonus</taxon>
    </lineage>
</organism>
<dbReference type="Proteomes" id="UP000019118">
    <property type="component" value="Unassembled WGS sequence"/>
</dbReference>
<proteinExistence type="inferred from homology"/>
<dbReference type="RefSeq" id="XP_019765369.1">
    <property type="nucleotide sequence ID" value="XM_019909810.2"/>
</dbReference>
<dbReference type="AlphaFoldDB" id="A0AAR5PWI7"/>
<dbReference type="Gene3D" id="2.80.10.50">
    <property type="match status" value="1"/>
</dbReference>
<dbReference type="InterPro" id="IPR002209">
    <property type="entry name" value="Fibroblast_GF_fam"/>
</dbReference>
<keyword evidence="2" id="KW-0732">Signal</keyword>
<feature type="compositionally biased region" description="Basic and acidic residues" evidence="3">
    <location>
        <begin position="25"/>
        <end position="38"/>
    </location>
</feature>
<dbReference type="SUPFAM" id="SSF50353">
    <property type="entry name" value="Cytokine"/>
    <property type="match status" value="1"/>
</dbReference>
<evidence type="ECO:0000256" key="3">
    <source>
        <dbReference type="SAM" id="MobiDB-lite"/>
    </source>
</evidence>
<dbReference type="PRINTS" id="PR00263">
    <property type="entry name" value="HBGFFGF"/>
</dbReference>
<feature type="region of interest" description="Disordered" evidence="3">
    <location>
        <begin position="19"/>
        <end position="44"/>
    </location>
</feature>
<feature type="compositionally biased region" description="Basic and acidic residues" evidence="3">
    <location>
        <begin position="225"/>
        <end position="235"/>
    </location>
</feature>
<comment type="similarity">
    <text evidence="1 2">Belongs to the heparin-binding growth factors family.</text>
</comment>
<dbReference type="PROSITE" id="PS00247">
    <property type="entry name" value="HBGF_FGF"/>
    <property type="match status" value="1"/>
</dbReference>
<dbReference type="RefSeq" id="XP_048522364.1">
    <property type="nucleotide sequence ID" value="XM_048666407.1"/>
</dbReference>
<dbReference type="CDD" id="cd23311">
    <property type="entry name" value="beta-trefoil_FGF_Bnl-like"/>
    <property type="match status" value="1"/>
</dbReference>
<dbReference type="KEGG" id="dpa:109541096"/>
<dbReference type="GO" id="GO:0008083">
    <property type="term" value="F:growth factor activity"/>
    <property type="evidence" value="ECO:0007669"/>
    <property type="project" value="InterPro"/>
</dbReference>
<reference evidence="4" key="2">
    <citation type="submission" date="2024-08" db="UniProtKB">
        <authorList>
            <consortium name="EnsemblMetazoa"/>
        </authorList>
    </citation>
    <scope>IDENTIFICATION</scope>
</reference>
<evidence type="ECO:0000313" key="5">
    <source>
        <dbReference type="Proteomes" id="UP000019118"/>
    </source>
</evidence>
<feature type="compositionally biased region" description="Basic residues" evidence="3">
    <location>
        <begin position="301"/>
        <end position="316"/>
    </location>
</feature>
<dbReference type="InterPro" id="IPR008996">
    <property type="entry name" value="IL1/FGF"/>
</dbReference>
<feature type="compositionally biased region" description="Low complexity" evidence="3">
    <location>
        <begin position="324"/>
        <end position="337"/>
    </location>
</feature>
<evidence type="ECO:0000256" key="1">
    <source>
        <dbReference type="ARBA" id="ARBA00007936"/>
    </source>
</evidence>
<evidence type="ECO:0000256" key="2">
    <source>
        <dbReference type="RuleBase" id="RU049442"/>
    </source>
</evidence>
<feature type="chain" id="PRO_5043106037" description="Fibroblast growth factor" evidence="2">
    <location>
        <begin position="19"/>
        <end position="382"/>
    </location>
</feature>
<dbReference type="CTD" id="42356"/>
<keyword evidence="5" id="KW-1185">Reference proteome</keyword>
<dbReference type="PRINTS" id="PR00262">
    <property type="entry name" value="IL1HBGF"/>
</dbReference>
<feature type="compositionally biased region" description="Polar residues" evidence="3">
    <location>
        <begin position="371"/>
        <end position="382"/>
    </location>
</feature>
<dbReference type="SMART" id="SM00442">
    <property type="entry name" value="FGF"/>
    <property type="match status" value="1"/>
</dbReference>
<dbReference type="PANTHER" id="PTHR11486">
    <property type="entry name" value="FIBROBLAST GROWTH FACTOR"/>
    <property type="match status" value="1"/>
</dbReference>
<name>A0AAR5PWI7_DENPD</name>
<reference evidence="5" key="1">
    <citation type="journal article" date="2013" name="Genome Biol.">
        <title>Draft genome of the mountain pine beetle, Dendroctonus ponderosae Hopkins, a major forest pest.</title>
        <authorList>
            <person name="Keeling C.I."/>
            <person name="Yuen M.M."/>
            <person name="Liao N.Y."/>
            <person name="Docking T.R."/>
            <person name="Chan S.K."/>
            <person name="Taylor G.A."/>
            <person name="Palmquist D.L."/>
            <person name="Jackman S.D."/>
            <person name="Nguyen A."/>
            <person name="Li M."/>
            <person name="Henderson H."/>
            <person name="Janes J.K."/>
            <person name="Zhao Y."/>
            <person name="Pandoh P."/>
            <person name="Moore R."/>
            <person name="Sperling F.A."/>
            <person name="Huber D.P."/>
            <person name="Birol I."/>
            <person name="Jones S.J."/>
            <person name="Bohlmann J."/>
        </authorList>
    </citation>
    <scope>NUCLEOTIDE SEQUENCE</scope>
</reference>
<feature type="signal peptide" evidence="2">
    <location>
        <begin position="1"/>
        <end position="18"/>
    </location>
</feature>
<protein>
    <recommendedName>
        <fullName evidence="2">Fibroblast growth factor</fullName>
        <shortName evidence="2">FGF</shortName>
    </recommendedName>
</protein>
<accession>A0AAR5PWI7</accession>
<feature type="region of interest" description="Disordered" evidence="3">
    <location>
        <begin position="185"/>
        <end position="242"/>
    </location>
</feature>
<dbReference type="EnsemblMetazoa" id="XM_019909810.1">
    <property type="protein sequence ID" value="XP_019765369.1"/>
    <property type="gene ID" value="LOC109541096"/>
</dbReference>
<feature type="compositionally biased region" description="Basic residues" evidence="3">
    <location>
        <begin position="211"/>
        <end position="224"/>
    </location>
</feature>
<dbReference type="GeneID" id="109541096"/>
<feature type="region of interest" description="Disordered" evidence="3">
    <location>
        <begin position="285"/>
        <end position="382"/>
    </location>
</feature>
<evidence type="ECO:0000313" key="4">
    <source>
        <dbReference type="EnsemblMetazoa" id="XP_019765369.1"/>
    </source>
</evidence>
<dbReference type="Pfam" id="PF00167">
    <property type="entry name" value="FGF"/>
    <property type="match status" value="1"/>
</dbReference>
<sequence length="382" mass="43097">MVKALLLGLLLIAALARAAPPTKPPPEREEDPAARSERSANLSHVTGTARKIKMFIKNRHLQLLPGGTVNGTTDDTSPYTILQRTTISIGQMKIQGVATCQYLCMDECGLLYGSIEFGQECIFNETIEATNYNKYSSSKYSNERRTFFLALNRRGQPRKVMVKAHQQLGKLSSYTRVLTRSVTPEELQLRHHHQCPPSTGHHPQPTDPPRCRKKKKKKKKKRKNSEHEHELEPKRHSANKIGRVKCDNVTVIASNVTSNVTSNGDVDVKRDHLECQRNLNTVKLKTNVKSVKPLGADKKNKNNKKKRKNVNHKQRKRLDQVDVTQENTTTTMAPTTTSPDDILNDEDYPMESSTHSDWEESTGLPDIFKNSAENDNVQSNSD</sequence>